<organism evidence="1 2">
    <name type="scientific">Ramazzottius varieornatus</name>
    <name type="common">Water bear</name>
    <name type="synonym">Tardigrade</name>
    <dbReference type="NCBI Taxonomy" id="947166"/>
    <lineage>
        <taxon>Eukaryota</taxon>
        <taxon>Metazoa</taxon>
        <taxon>Ecdysozoa</taxon>
        <taxon>Tardigrada</taxon>
        <taxon>Eutardigrada</taxon>
        <taxon>Parachela</taxon>
        <taxon>Hypsibioidea</taxon>
        <taxon>Ramazzottiidae</taxon>
        <taxon>Ramazzottius</taxon>
    </lineage>
</organism>
<keyword evidence="2" id="KW-1185">Reference proteome</keyword>
<evidence type="ECO:0000313" key="2">
    <source>
        <dbReference type="Proteomes" id="UP000186922"/>
    </source>
</evidence>
<dbReference type="OrthoDB" id="10593972at2759"/>
<comment type="caution">
    <text evidence="1">The sequence shown here is derived from an EMBL/GenBank/DDBJ whole genome shotgun (WGS) entry which is preliminary data.</text>
</comment>
<evidence type="ECO:0000313" key="1">
    <source>
        <dbReference type="EMBL" id="GAU94578.1"/>
    </source>
</evidence>
<accession>A0A1D1V7U8</accession>
<dbReference type="AlphaFoldDB" id="A0A1D1V7U8"/>
<dbReference type="Proteomes" id="UP000186922">
    <property type="component" value="Unassembled WGS sequence"/>
</dbReference>
<sequence>MPLVQFWKALSLRLCYNRGSIPVWAIKRRKETLGLRAATGAVTNVSLSNLPAGQAIVMQQPGTTTGLQVIFNGTYDPLINKVPVPRTFFLDLCGALSDKAFIQVAVSQPVGQQYFCAMNIAFPSAARDSEAYWTEPLQCNSELQDVEGWSFR</sequence>
<reference evidence="1 2" key="1">
    <citation type="journal article" date="2016" name="Nat. Commun.">
        <title>Extremotolerant tardigrade genome and improved radiotolerance of human cultured cells by tardigrade-unique protein.</title>
        <authorList>
            <person name="Hashimoto T."/>
            <person name="Horikawa D.D."/>
            <person name="Saito Y."/>
            <person name="Kuwahara H."/>
            <person name="Kozuka-Hata H."/>
            <person name="Shin-I T."/>
            <person name="Minakuchi Y."/>
            <person name="Ohishi K."/>
            <person name="Motoyama A."/>
            <person name="Aizu T."/>
            <person name="Enomoto A."/>
            <person name="Kondo K."/>
            <person name="Tanaka S."/>
            <person name="Hara Y."/>
            <person name="Koshikawa S."/>
            <person name="Sagara H."/>
            <person name="Miura T."/>
            <person name="Yokobori S."/>
            <person name="Miyagawa K."/>
            <person name="Suzuki Y."/>
            <person name="Kubo T."/>
            <person name="Oyama M."/>
            <person name="Kohara Y."/>
            <person name="Fujiyama A."/>
            <person name="Arakawa K."/>
            <person name="Katayama T."/>
            <person name="Toyoda A."/>
            <person name="Kunieda T."/>
        </authorList>
    </citation>
    <scope>NUCLEOTIDE SEQUENCE [LARGE SCALE GENOMIC DNA]</scope>
    <source>
        <strain evidence="1 2">YOKOZUNA-1</strain>
    </source>
</reference>
<proteinExistence type="predicted"/>
<dbReference type="EMBL" id="BDGG01000002">
    <property type="protein sequence ID" value="GAU94578.1"/>
    <property type="molecule type" value="Genomic_DNA"/>
</dbReference>
<protein>
    <submittedName>
        <fullName evidence="1">Uncharacterized protein</fullName>
    </submittedName>
</protein>
<name>A0A1D1V7U8_RAMVA</name>
<gene>
    <name evidence="1" type="primary">RvY_06321-1</name>
    <name evidence="1" type="synonym">RvY_06321.1</name>
    <name evidence="1" type="ORF">RvY_06321</name>
</gene>